<dbReference type="SUPFAM" id="SSF48173">
    <property type="entry name" value="Cryptochrome/photolyase FAD-binding domain"/>
    <property type="match status" value="1"/>
</dbReference>
<keyword evidence="2" id="KW-1185">Reference proteome</keyword>
<name>A0ABX1T376_9PROT</name>
<dbReference type="EMBL" id="SPMX01000005">
    <property type="protein sequence ID" value="NMQ04102.1"/>
    <property type="molecule type" value="Genomic_DNA"/>
</dbReference>
<dbReference type="Gene3D" id="1.10.579.10">
    <property type="entry name" value="DNA Cyclobutane Dipyrimidine Photolyase, subunit A, domain 3"/>
    <property type="match status" value="1"/>
</dbReference>
<gene>
    <name evidence="1" type="ORF">E4Q08_01900</name>
</gene>
<protein>
    <submittedName>
        <fullName evidence="1">Uncharacterized protein</fullName>
    </submittedName>
</protein>
<dbReference type="PANTHER" id="PTHR38657:SF1">
    <property type="entry name" value="SLR1343 PROTEIN"/>
    <property type="match status" value="1"/>
</dbReference>
<organism evidence="1 2">
    <name type="scientific">Candidatus Accumulibacter contiguus</name>
    <dbReference type="NCBI Taxonomy" id="2954381"/>
    <lineage>
        <taxon>Bacteria</taxon>
        <taxon>Pseudomonadati</taxon>
        <taxon>Pseudomonadota</taxon>
        <taxon>Betaproteobacteria</taxon>
        <taxon>Candidatus Accumulibacter</taxon>
    </lineage>
</organism>
<dbReference type="Proteomes" id="UP000886469">
    <property type="component" value="Unassembled WGS sequence"/>
</dbReference>
<evidence type="ECO:0000313" key="2">
    <source>
        <dbReference type="Proteomes" id="UP000886469"/>
    </source>
</evidence>
<accession>A0ABX1T376</accession>
<evidence type="ECO:0000313" key="1">
    <source>
        <dbReference type="EMBL" id="NMQ04102.1"/>
    </source>
</evidence>
<comment type="caution">
    <text evidence="1">The sequence shown here is derived from an EMBL/GenBank/DDBJ whole genome shotgun (WGS) entry which is preliminary data.</text>
</comment>
<proteinExistence type="predicted"/>
<sequence>MSPGTPLRQTSRWREYVRVFYRAHMPKYFEQNVFGHTRALPGWFWNGQTRIRCLSHAIGQSLFLSGWSATVARRSLNGSSCRAPGLAS</sequence>
<reference evidence="1" key="1">
    <citation type="submission" date="2019-03" db="EMBL/GenBank/DDBJ databases">
        <title>Metabolic reconstructions from genomes of highly enriched 'Candidatus Accumulibacter' and 'Candidatus Competibacter' bioreactor populations.</title>
        <authorList>
            <person name="Annavajhala M.K."/>
            <person name="Welles L."/>
            <person name="Abbas B."/>
            <person name="Sorokin D."/>
            <person name="Park H."/>
            <person name="Van Loosdrecht M."/>
            <person name="Chandran K."/>
        </authorList>
    </citation>
    <scope>NUCLEOTIDE SEQUENCE</scope>
    <source>
        <strain evidence="1">SBR_L</strain>
    </source>
</reference>
<dbReference type="InterPro" id="IPR036134">
    <property type="entry name" value="Crypto/Photolyase_FAD-like_sf"/>
</dbReference>
<dbReference type="InterPro" id="IPR052551">
    <property type="entry name" value="UV-DNA_repair_photolyase"/>
</dbReference>
<dbReference type="PANTHER" id="PTHR38657">
    <property type="entry name" value="SLR1343 PROTEIN"/>
    <property type="match status" value="1"/>
</dbReference>